<dbReference type="RefSeq" id="WP_188826220.1">
    <property type="nucleotide sequence ID" value="NZ_BMHH01000029.1"/>
</dbReference>
<accession>A0A916SRX2</accession>
<name>A0A916SRX2_9HYPH</name>
<sequence length="71" mass="7690">MNIMAYNKFLVAALMAAVTFVQSYFEIDLGVDQVTASNLIAAIAAILVYFIPNVPPKPTRTDPMDGVQDAL</sequence>
<keyword evidence="1" id="KW-1133">Transmembrane helix</keyword>
<proteinExistence type="predicted"/>
<keyword evidence="1" id="KW-0472">Membrane</keyword>
<evidence type="ECO:0000313" key="2">
    <source>
        <dbReference type="EMBL" id="GGB10270.1"/>
    </source>
</evidence>
<gene>
    <name evidence="2" type="ORF">GCM10011491_42790</name>
</gene>
<evidence type="ECO:0008006" key="4">
    <source>
        <dbReference type="Google" id="ProtNLM"/>
    </source>
</evidence>
<keyword evidence="3" id="KW-1185">Reference proteome</keyword>
<keyword evidence="1" id="KW-0812">Transmembrane</keyword>
<feature type="transmembrane region" description="Helical" evidence="1">
    <location>
        <begin position="33"/>
        <end position="51"/>
    </location>
</feature>
<organism evidence="2 3">
    <name type="scientific">Brucella endophytica</name>
    <dbReference type="NCBI Taxonomy" id="1963359"/>
    <lineage>
        <taxon>Bacteria</taxon>
        <taxon>Pseudomonadati</taxon>
        <taxon>Pseudomonadota</taxon>
        <taxon>Alphaproteobacteria</taxon>
        <taxon>Hyphomicrobiales</taxon>
        <taxon>Brucellaceae</taxon>
        <taxon>Brucella/Ochrobactrum group</taxon>
        <taxon>Brucella</taxon>
    </lineage>
</organism>
<evidence type="ECO:0000256" key="1">
    <source>
        <dbReference type="SAM" id="Phobius"/>
    </source>
</evidence>
<evidence type="ECO:0000313" key="3">
    <source>
        <dbReference type="Proteomes" id="UP000646478"/>
    </source>
</evidence>
<dbReference type="AlphaFoldDB" id="A0A916SRX2"/>
<comment type="caution">
    <text evidence="2">The sequence shown here is derived from an EMBL/GenBank/DDBJ whole genome shotgun (WGS) entry which is preliminary data.</text>
</comment>
<dbReference type="Proteomes" id="UP000646478">
    <property type="component" value="Unassembled WGS sequence"/>
</dbReference>
<protein>
    <recommendedName>
        <fullName evidence="4">Holin</fullName>
    </recommendedName>
</protein>
<dbReference type="EMBL" id="BMHH01000029">
    <property type="protein sequence ID" value="GGB10270.1"/>
    <property type="molecule type" value="Genomic_DNA"/>
</dbReference>
<reference evidence="2" key="2">
    <citation type="submission" date="2020-09" db="EMBL/GenBank/DDBJ databases">
        <authorList>
            <person name="Sun Q."/>
            <person name="Zhou Y."/>
        </authorList>
    </citation>
    <scope>NUCLEOTIDE SEQUENCE</scope>
    <source>
        <strain evidence="2">CGMCC 1.15082</strain>
    </source>
</reference>
<reference evidence="2" key="1">
    <citation type="journal article" date="2014" name="Int. J. Syst. Evol. Microbiol.">
        <title>Complete genome sequence of Corynebacterium casei LMG S-19264T (=DSM 44701T), isolated from a smear-ripened cheese.</title>
        <authorList>
            <consortium name="US DOE Joint Genome Institute (JGI-PGF)"/>
            <person name="Walter F."/>
            <person name="Albersmeier A."/>
            <person name="Kalinowski J."/>
            <person name="Ruckert C."/>
        </authorList>
    </citation>
    <scope>NUCLEOTIDE SEQUENCE</scope>
    <source>
        <strain evidence="2">CGMCC 1.15082</strain>
    </source>
</reference>